<name>A0A090N6J3_AFIFE</name>
<comment type="caution">
    <text evidence="3">The sequence shown here is derived from an EMBL/GenBank/DDBJ whole genome shotgun (WGS) entry which is preliminary data.</text>
</comment>
<sequence length="142" mass="15927">MNDEPNKPPARPRIRIRLHREEEVGYGKPPRAHQFKPGQSGNPKGRKKGVKNEATIMHELLQHKVTLTERGKARQVTLLEAILRKLVEDCLKGNIRSTAFLLNRFQASSMGEGSQTNISEDDNAVLEAYIKEFQPKNDGGAS</sequence>
<evidence type="ECO:0000313" key="3">
    <source>
        <dbReference type="EMBL" id="CEG06953.1"/>
    </source>
</evidence>
<dbReference type="EMBL" id="CCAZ020000001">
    <property type="protein sequence ID" value="CEG06953.1"/>
    <property type="molecule type" value="Genomic_DNA"/>
</dbReference>
<keyword evidence="4" id="KW-1185">Reference proteome</keyword>
<proteinExistence type="predicted"/>
<evidence type="ECO:0000313" key="4">
    <source>
        <dbReference type="Proteomes" id="UP000035762"/>
    </source>
</evidence>
<dbReference type="InterPro" id="IPR043736">
    <property type="entry name" value="DUF5681"/>
</dbReference>
<evidence type="ECO:0000256" key="1">
    <source>
        <dbReference type="SAM" id="MobiDB-lite"/>
    </source>
</evidence>
<dbReference type="OrthoDB" id="2086138at2"/>
<accession>A0A090N6J3</accession>
<dbReference type="Pfam" id="PF18932">
    <property type="entry name" value="DUF5681"/>
    <property type="match status" value="1"/>
</dbReference>
<protein>
    <recommendedName>
        <fullName evidence="2">DUF5681 domain-containing protein</fullName>
    </recommendedName>
</protein>
<feature type="region of interest" description="Disordered" evidence="1">
    <location>
        <begin position="1"/>
        <end position="52"/>
    </location>
</feature>
<feature type="domain" description="DUF5681" evidence="2">
    <location>
        <begin position="32"/>
        <end position="107"/>
    </location>
</feature>
<reference evidence="3 4" key="1">
    <citation type="journal article" date="2014" name="Genome Announc.">
        <title>Genome Sequence of Afipia felis Strain 76713, Isolated in Hospital Water Using an Amoeba Co-Culture Procedure.</title>
        <authorList>
            <person name="Benamar S."/>
            <person name="La Scola B."/>
            <person name="Croce O."/>
        </authorList>
    </citation>
    <scope>NUCLEOTIDE SEQUENCE [LARGE SCALE GENOMIC DNA]</scope>
    <source>
        <strain evidence="3 4">76713</strain>
    </source>
</reference>
<organism evidence="3 4">
    <name type="scientific">Afipia felis</name>
    <name type="common">Cat scratch disease bacillus</name>
    <dbReference type="NCBI Taxonomy" id="1035"/>
    <lineage>
        <taxon>Bacteria</taxon>
        <taxon>Pseudomonadati</taxon>
        <taxon>Pseudomonadota</taxon>
        <taxon>Alphaproteobacteria</taxon>
        <taxon>Hyphomicrobiales</taxon>
        <taxon>Nitrobacteraceae</taxon>
        <taxon>Afipia</taxon>
    </lineage>
</organism>
<evidence type="ECO:0000259" key="2">
    <source>
        <dbReference type="Pfam" id="PF18932"/>
    </source>
</evidence>
<dbReference type="AlphaFoldDB" id="A0A090N6J3"/>
<dbReference type="Proteomes" id="UP000035762">
    <property type="component" value="Unassembled WGS sequence"/>
</dbReference>
<gene>
    <name evidence="3" type="ORF">BN961_00334</name>
</gene>
<dbReference type="STRING" id="1035.BN961_00334"/>
<dbReference type="RefSeq" id="WP_048755585.1">
    <property type="nucleotide sequence ID" value="NZ_CCAZ020000001.1"/>
</dbReference>